<dbReference type="PANTHER" id="PTHR30203:SF25">
    <property type="entry name" value="OUTER MEMBRANE PROTEIN-RELATED"/>
    <property type="match status" value="1"/>
</dbReference>
<keyword evidence="2" id="KW-0472">Membrane</keyword>
<dbReference type="Gene3D" id="1.20.1600.10">
    <property type="entry name" value="Outer membrane efflux proteins (OEP)"/>
    <property type="match status" value="1"/>
</dbReference>
<dbReference type="PROSITE" id="PS51257">
    <property type="entry name" value="PROKAR_LIPOPROTEIN"/>
    <property type="match status" value="1"/>
</dbReference>
<organism evidence="4 5">
    <name type="scientific">Azonexus fungiphilus</name>
    <dbReference type="NCBI Taxonomy" id="146940"/>
    <lineage>
        <taxon>Bacteria</taxon>
        <taxon>Pseudomonadati</taxon>
        <taxon>Pseudomonadota</taxon>
        <taxon>Betaproteobacteria</taxon>
        <taxon>Rhodocyclales</taxon>
        <taxon>Azonexaceae</taxon>
        <taxon>Azonexus</taxon>
    </lineage>
</organism>
<dbReference type="PANTHER" id="PTHR30203">
    <property type="entry name" value="OUTER MEMBRANE CATION EFFLUX PROTEIN"/>
    <property type="match status" value="1"/>
</dbReference>
<dbReference type="Gene3D" id="2.20.200.10">
    <property type="entry name" value="Outer membrane efflux proteins (OEP)"/>
    <property type="match status" value="1"/>
</dbReference>
<keyword evidence="2" id="KW-0564">Palmitate</keyword>
<name>A0A495WDW4_9RHOO</name>
<dbReference type="RefSeq" id="WP_245985626.1">
    <property type="nucleotide sequence ID" value="NZ_JAANMQ010000002.1"/>
</dbReference>
<sequence length="476" mass="50590">MPMNTDRRPTAKFPHRLAALACLVLASCTSLPSVGPAYRIPAFTLPTAWRSATPPPAEPATLRNWWQQLDDGELDRLIARALAANSDLQQAEARLRQARATRSQAVGALFPSLAASTGANRQHAPESTSTLYDAGFDASWEIDLFGGRRRGLEAATADTAAVAARLENTRVSLLAEVAQNYIELRSYQQRLAIARDNLETQGETTRLAEWRLQAGLGRSSDVEQAIASREQTRASLPDLEIGLAAAGNRLAVLTGELPGTLATTLAKPAPLPDVPADLATGIPAEVLTRRPDLIAAERQLAAETARTGQKLAARFPSLTLNASFGWQAYSLGALGGSDTLLRTLAGSLAATLFDGGRLRAAVDAQQAVAEEALAAYRGSVLGAIEEVENALFAHAAARDRLAARRLAADAARNAALLSRQLYESGLADFRDVLDSERTRLSAEDNLALAEASQLSSLVKLYKALGGGWDNTATDTP</sequence>
<evidence type="ECO:0000313" key="4">
    <source>
        <dbReference type="EMBL" id="RKT59549.1"/>
    </source>
</evidence>
<gene>
    <name evidence="4" type="ORF">DFR40_1437</name>
</gene>
<feature type="coiled-coil region" evidence="3">
    <location>
        <begin position="74"/>
        <end position="108"/>
    </location>
</feature>
<evidence type="ECO:0000256" key="3">
    <source>
        <dbReference type="SAM" id="Coils"/>
    </source>
</evidence>
<comment type="caution">
    <text evidence="4">The sequence shown here is derived from an EMBL/GenBank/DDBJ whole genome shotgun (WGS) entry which is preliminary data.</text>
</comment>
<feature type="chain" id="PRO_5019609605" evidence="2">
    <location>
        <begin position="33"/>
        <end position="476"/>
    </location>
</feature>
<keyword evidence="2" id="KW-0812">Transmembrane</keyword>
<proteinExistence type="inferred from homology"/>
<dbReference type="NCBIfam" id="TIGR01845">
    <property type="entry name" value="outer_NodT"/>
    <property type="match status" value="1"/>
</dbReference>
<keyword evidence="5" id="KW-1185">Reference proteome</keyword>
<keyword evidence="2" id="KW-0732">Signal</keyword>
<dbReference type="GO" id="GO:0005886">
    <property type="term" value="C:plasma membrane"/>
    <property type="evidence" value="ECO:0007669"/>
    <property type="project" value="UniProtKB-SubCell"/>
</dbReference>
<dbReference type="SUPFAM" id="SSF56954">
    <property type="entry name" value="Outer membrane efflux proteins (OEP)"/>
    <property type="match status" value="1"/>
</dbReference>
<keyword evidence="2 4" id="KW-0449">Lipoprotein</keyword>
<dbReference type="Pfam" id="PF02321">
    <property type="entry name" value="OEP"/>
    <property type="match status" value="2"/>
</dbReference>
<keyword evidence="2" id="KW-1134">Transmembrane beta strand</keyword>
<dbReference type="EMBL" id="RBXP01000013">
    <property type="protein sequence ID" value="RKT59549.1"/>
    <property type="molecule type" value="Genomic_DNA"/>
</dbReference>
<accession>A0A495WDW4</accession>
<dbReference type="InterPro" id="IPR010131">
    <property type="entry name" value="MdtP/NodT-like"/>
</dbReference>
<comment type="subcellular location">
    <subcellularLocation>
        <location evidence="2">Cell membrane</location>
        <topology evidence="2">Lipid-anchor</topology>
    </subcellularLocation>
</comment>
<dbReference type="AlphaFoldDB" id="A0A495WDW4"/>
<evidence type="ECO:0000256" key="1">
    <source>
        <dbReference type="ARBA" id="ARBA00007613"/>
    </source>
</evidence>
<feature type="signal peptide" evidence="2">
    <location>
        <begin position="1"/>
        <end position="32"/>
    </location>
</feature>
<dbReference type="GO" id="GO:0015562">
    <property type="term" value="F:efflux transmembrane transporter activity"/>
    <property type="evidence" value="ECO:0007669"/>
    <property type="project" value="InterPro"/>
</dbReference>
<dbReference type="InterPro" id="IPR003423">
    <property type="entry name" value="OMP_efflux"/>
</dbReference>
<comment type="similarity">
    <text evidence="1 2">Belongs to the outer membrane factor (OMF) (TC 1.B.17) family.</text>
</comment>
<evidence type="ECO:0000256" key="2">
    <source>
        <dbReference type="RuleBase" id="RU362097"/>
    </source>
</evidence>
<reference evidence="4 5" key="1">
    <citation type="submission" date="2018-10" db="EMBL/GenBank/DDBJ databases">
        <title>Genomic Encyclopedia of Type Strains, Phase IV (KMG-IV): sequencing the most valuable type-strain genomes for metagenomic binning, comparative biology and taxonomic classification.</title>
        <authorList>
            <person name="Goeker M."/>
        </authorList>
    </citation>
    <scope>NUCLEOTIDE SEQUENCE [LARGE SCALE GENOMIC DNA]</scope>
    <source>
        <strain evidence="4 5">DSM 23841</strain>
    </source>
</reference>
<protein>
    <submittedName>
        <fullName evidence="4">NodT family efflux transporter outer membrane factor (OMF) lipoprotein</fullName>
    </submittedName>
</protein>
<evidence type="ECO:0000313" key="5">
    <source>
        <dbReference type="Proteomes" id="UP000270626"/>
    </source>
</evidence>
<keyword evidence="3" id="KW-0175">Coiled coil</keyword>
<dbReference type="Proteomes" id="UP000270626">
    <property type="component" value="Unassembled WGS sequence"/>
</dbReference>